<dbReference type="eggNOG" id="ENOG5030MFQ">
    <property type="taxonomic scope" value="Bacteria"/>
</dbReference>
<dbReference type="HOGENOM" id="CLU_013802_0_0_14"/>
<keyword evidence="1" id="KW-0732">Signal</keyword>
<dbReference type="STRING" id="272635.gene:17576872"/>
<dbReference type="PROSITE" id="PS51257">
    <property type="entry name" value="PROKAR_LIPOPROTEIN"/>
    <property type="match status" value="1"/>
</dbReference>
<proteinExistence type="predicted"/>
<dbReference type="KEGG" id="mpu:MYPU_2820"/>
<dbReference type="PIR" id="B90547">
    <property type="entry name" value="B90547"/>
</dbReference>
<name>Q98QS9_MYCPU</name>
<keyword evidence="3" id="KW-1185">Reference proteome</keyword>
<dbReference type="NCBIfam" id="NF045850">
    <property type="entry name" value="ABC_Mplas_LP"/>
    <property type="match status" value="1"/>
</dbReference>
<dbReference type="AlphaFoldDB" id="Q98QS9"/>
<dbReference type="EMBL" id="AL445564">
    <property type="protein sequence ID" value="CAC13455.1"/>
    <property type="molecule type" value="Genomic_DNA"/>
</dbReference>
<evidence type="ECO:0000256" key="1">
    <source>
        <dbReference type="SAM" id="SignalP"/>
    </source>
</evidence>
<protein>
    <submittedName>
        <fullName evidence="2">LIPOPROTEIN</fullName>
    </submittedName>
</protein>
<dbReference type="InterPro" id="IPR017012">
    <property type="entry name" value="UCP032899"/>
</dbReference>
<gene>
    <name evidence="2" type="ordered locus">MYPU_2820</name>
</gene>
<sequence length="876" mass="100619">MMLNRRRLLKFLIPTLLPLGIMTIAVSCSNGPSNTGGQNQKTTNQDSFQANAATFFVRVNEKVHRPFEEDITSQAYSLDQNTLLYGSLLFQLAASGQTKATSEGVISEKSKNWHKLVHAEKVYLTLADENGQEKVVVYDNDKVDKWVAHPSNPSVDMGESSDPKSINNPKFLEDLKKTKKMQVTIKKGNFWVNSRGEKTQYEVKAEDFWTKYARTFLRDNKARHEAGGSKELDEMARNKYKGLSPNPGSNPFDANGEYSNEYLLNIFNIDYKALKHKEKFLQKTSEENPEQALTFMSAEGQKGMYDFFRKVFLDTNIFTAAPTDYIKDNKATKDIAQTTGLVSEVGYYWYGEKPSDFLSAGPYYLSSANADRRIFVQNKHFLDQDWVKNENALRRLTFFTTTQNVQAYAREEFEEYKEGNRVTINWNTLDSAQKLQIIDNPQKFNLNYRKPLDNSSIRIAGNNNFVANPGNQPSNKRAYQFSDAYSKLVYGAKTTELSAETSPVVNKHFWTGDSLIFRTLISNAFNIHKYGQLNRTTESVWIPTARPDALINGSNHASSQFKTLADAKDMNSLFALGYNEQNKIIKFGEKTIEEDRKHFIANPDNDIISSRSSTWEQLQKQIKQLLDKFYQANTEFNPQDENGKISANFYEVPLAIEERILTTAKIVENINRLDPRLNFKVIPYNENDTSQDLREFRAPTSWSGWGYDYDGYGGFLGMVLYPNSRFQFLTLLWAFGALDENHELAKIFPQVYKLAKEIKNNKKLFPEGARSFEEIQSATAKDLSIDIIKYLKKNKSDDFDVIGEYAKFAKEYQDKTTNEDLIALTKEFNVLFGWSPNNDLKHTPKQFLPVLVNKHYQVPQHSLNNLSYYDWRIVKK</sequence>
<evidence type="ECO:0000313" key="2">
    <source>
        <dbReference type="EMBL" id="CAC13455.1"/>
    </source>
</evidence>
<dbReference type="Proteomes" id="UP000000528">
    <property type="component" value="Chromosome"/>
</dbReference>
<organism evidence="3">
    <name type="scientific">Mycoplasmopsis pulmonis (strain UAB CTIP)</name>
    <name type="common">Mycoplasma pulmonis</name>
    <dbReference type="NCBI Taxonomy" id="272635"/>
    <lineage>
        <taxon>Bacteria</taxon>
        <taxon>Bacillati</taxon>
        <taxon>Mycoplasmatota</taxon>
        <taxon>Mycoplasmoidales</taxon>
        <taxon>Metamycoplasmataceae</taxon>
        <taxon>Mycoplasmopsis</taxon>
    </lineage>
</organism>
<feature type="signal peptide" evidence="1">
    <location>
        <begin position="1"/>
        <end position="27"/>
    </location>
</feature>
<keyword evidence="2" id="KW-0449">Lipoprotein</keyword>
<evidence type="ECO:0000313" key="3">
    <source>
        <dbReference type="Proteomes" id="UP000000528"/>
    </source>
</evidence>
<feature type="chain" id="PRO_5004324996" evidence="1">
    <location>
        <begin position="28"/>
        <end position="876"/>
    </location>
</feature>
<dbReference type="PIRSF" id="PIRSF032899">
    <property type="entry name" value="UCP032899"/>
    <property type="match status" value="1"/>
</dbReference>
<reference evidence="2 3" key="1">
    <citation type="journal article" date="2001" name="Nucleic Acids Res.">
        <title>The complete genome sequence of the murine respiratory pathogen Mycoplasma pulmonis.</title>
        <authorList>
            <person name="Chambaud I."/>
            <person name="Heilig R."/>
            <person name="Ferris S."/>
            <person name="Barbe V."/>
            <person name="Samson D."/>
            <person name="Galisson F."/>
            <person name="Moszer I."/>
            <person name="Dybvig K."/>
            <person name="Wroblewski H."/>
            <person name="Viari A."/>
            <person name="Rocha E.P.C."/>
            <person name="Blanchard A."/>
        </authorList>
    </citation>
    <scope>NUCLEOTIDE SEQUENCE [LARGE SCALE GENOMIC DNA]</scope>
    <source>
        <strain evidence="2 3">UAB CTIP</strain>
    </source>
</reference>
<accession>Q98QS9</accession>